<comment type="caution">
    <text evidence="2">The sequence shown here is derived from an EMBL/GenBank/DDBJ whole genome shotgun (WGS) entry which is preliminary data.</text>
</comment>
<protein>
    <submittedName>
        <fullName evidence="2">Type II toxin-antitoxin system VapC family toxin</fullName>
    </submittedName>
</protein>
<dbReference type="CDD" id="cd09872">
    <property type="entry name" value="PIN_Sll0205-like"/>
    <property type="match status" value="1"/>
</dbReference>
<accession>A0A6M0INH6</accession>
<dbReference type="SUPFAM" id="SSF88723">
    <property type="entry name" value="PIN domain-like"/>
    <property type="match status" value="1"/>
</dbReference>
<dbReference type="InterPro" id="IPR041705">
    <property type="entry name" value="PIN_Sll0205"/>
</dbReference>
<evidence type="ECO:0000259" key="1">
    <source>
        <dbReference type="Pfam" id="PF01850"/>
    </source>
</evidence>
<reference evidence="2 3" key="1">
    <citation type="submission" date="2020-02" db="EMBL/GenBank/DDBJ databases">
        <title>Draft genome sequence of two Spirosoma agri KCTC 52727 and Spirosoma terrae KCTC 52035.</title>
        <authorList>
            <person name="Rojas J."/>
            <person name="Ambika Manirajan B."/>
            <person name="Ratering S."/>
            <person name="Suarez C."/>
            <person name="Schnell S."/>
        </authorList>
    </citation>
    <scope>NUCLEOTIDE SEQUENCE [LARGE SCALE GENOMIC DNA]</scope>
    <source>
        <strain evidence="2 3">KCTC 52727</strain>
    </source>
</reference>
<dbReference type="PANTHER" id="PTHR36173">
    <property type="entry name" value="RIBONUCLEASE VAPC16-RELATED"/>
    <property type="match status" value="1"/>
</dbReference>
<name>A0A6M0INH6_9BACT</name>
<dbReference type="InterPro" id="IPR002716">
    <property type="entry name" value="PIN_dom"/>
</dbReference>
<organism evidence="2 3">
    <name type="scientific">Spirosoma agri</name>
    <dbReference type="NCBI Taxonomy" id="1987381"/>
    <lineage>
        <taxon>Bacteria</taxon>
        <taxon>Pseudomonadati</taxon>
        <taxon>Bacteroidota</taxon>
        <taxon>Cytophagia</taxon>
        <taxon>Cytophagales</taxon>
        <taxon>Cytophagaceae</taxon>
        <taxon>Spirosoma</taxon>
    </lineage>
</organism>
<dbReference type="RefSeq" id="WP_164042466.1">
    <property type="nucleotide sequence ID" value="NZ_JAAGNZ010000002.1"/>
</dbReference>
<dbReference type="InterPro" id="IPR052919">
    <property type="entry name" value="TA_system_RNase"/>
</dbReference>
<dbReference type="Gene3D" id="3.40.50.1010">
    <property type="entry name" value="5'-nuclease"/>
    <property type="match status" value="1"/>
</dbReference>
<keyword evidence="3" id="KW-1185">Reference proteome</keyword>
<feature type="domain" description="PIN" evidence="1">
    <location>
        <begin position="3"/>
        <end position="121"/>
    </location>
</feature>
<dbReference type="Proteomes" id="UP000477386">
    <property type="component" value="Unassembled WGS sequence"/>
</dbReference>
<dbReference type="AlphaFoldDB" id="A0A6M0INH6"/>
<dbReference type="PANTHER" id="PTHR36173:SF2">
    <property type="entry name" value="RIBONUCLEASE VAPC16"/>
    <property type="match status" value="1"/>
</dbReference>
<proteinExistence type="predicted"/>
<dbReference type="Pfam" id="PF01850">
    <property type="entry name" value="PIN"/>
    <property type="match status" value="1"/>
</dbReference>
<dbReference type="EMBL" id="JAAGNZ010000002">
    <property type="protein sequence ID" value="NEU69788.1"/>
    <property type="molecule type" value="Genomic_DNA"/>
</dbReference>
<gene>
    <name evidence="2" type="ORF">GK091_23105</name>
</gene>
<dbReference type="InterPro" id="IPR029060">
    <property type="entry name" value="PIN-like_dom_sf"/>
</dbReference>
<evidence type="ECO:0000313" key="3">
    <source>
        <dbReference type="Proteomes" id="UP000477386"/>
    </source>
</evidence>
<sequence>MQILLDTQAIIRSLEDGNKITSKAQDAMLSADAVFVSPISFYELAIKLRIGRDIGSKRPLDDIITESLASGFQWLPLQRHHVAAYQQILLFDNHRDPFDRMMLAIALAEGLTVVSADHNFPLYNDLVDILW</sequence>
<evidence type="ECO:0000313" key="2">
    <source>
        <dbReference type="EMBL" id="NEU69788.1"/>
    </source>
</evidence>